<comment type="caution">
    <text evidence="2">The sequence shown here is derived from an EMBL/GenBank/DDBJ whole genome shotgun (WGS) entry which is preliminary data.</text>
</comment>
<protein>
    <recommendedName>
        <fullName evidence="4">G-protein coupled receptors family 1 profile domain-containing protein</fullName>
    </recommendedName>
</protein>
<keyword evidence="3" id="KW-1185">Reference proteome</keyword>
<proteinExistence type="predicted"/>
<dbReference type="Proteomes" id="UP001497497">
    <property type="component" value="Unassembled WGS sequence"/>
</dbReference>
<dbReference type="EMBL" id="CAXITT010001131">
    <property type="protein sequence ID" value="CAL1547989.1"/>
    <property type="molecule type" value="Genomic_DNA"/>
</dbReference>
<sequence length="334" mass="37626">MYKPKSLTVFSLAIGDVFLALFSMVVYTKYLFEDDFFENHCHLFITAGVYRFYLNTFVYGIGLIVLGLEIILHHRISCLSKLYQVVCSMVASSIPWILGLIIILPLALANIDVNHCRSTSSRDQLKNLLVVSIIIPASGAIITSVLTIVFVKCGVKVLNHQAVSNNPENRVTVMVQNTAYVNNLNVHQHEPIPTEPDNQHLQPLMLADSNQAQHPHCLQEFYNLPITQPCALPTRPQYTRNRGLFLADPTPMASIVTSEDVSSISKHKVFRLLIVSFVYFMLVAPLAFDEFVHLMKKTDKKSESAVVDVLLPLSWLPVIRCFITPVIMYDYSDS</sequence>
<dbReference type="AlphaFoldDB" id="A0AAV2IRT0"/>
<name>A0AAV2IRT0_LYMST</name>
<keyword evidence="1" id="KW-0472">Membrane</keyword>
<evidence type="ECO:0000256" key="1">
    <source>
        <dbReference type="SAM" id="Phobius"/>
    </source>
</evidence>
<feature type="transmembrane region" description="Helical" evidence="1">
    <location>
        <begin position="85"/>
        <end position="108"/>
    </location>
</feature>
<gene>
    <name evidence="2" type="ORF">GSLYS_00021306001</name>
</gene>
<evidence type="ECO:0000313" key="3">
    <source>
        <dbReference type="Proteomes" id="UP001497497"/>
    </source>
</evidence>
<organism evidence="2 3">
    <name type="scientific">Lymnaea stagnalis</name>
    <name type="common">Great pond snail</name>
    <name type="synonym">Helix stagnalis</name>
    <dbReference type="NCBI Taxonomy" id="6523"/>
    <lineage>
        <taxon>Eukaryota</taxon>
        <taxon>Metazoa</taxon>
        <taxon>Spiralia</taxon>
        <taxon>Lophotrochozoa</taxon>
        <taxon>Mollusca</taxon>
        <taxon>Gastropoda</taxon>
        <taxon>Heterobranchia</taxon>
        <taxon>Euthyneura</taxon>
        <taxon>Panpulmonata</taxon>
        <taxon>Hygrophila</taxon>
        <taxon>Lymnaeoidea</taxon>
        <taxon>Lymnaeidae</taxon>
        <taxon>Lymnaea</taxon>
    </lineage>
</organism>
<evidence type="ECO:0008006" key="4">
    <source>
        <dbReference type="Google" id="ProtNLM"/>
    </source>
</evidence>
<accession>A0AAV2IRT0</accession>
<feature type="transmembrane region" description="Helical" evidence="1">
    <location>
        <begin position="128"/>
        <end position="151"/>
    </location>
</feature>
<keyword evidence="1" id="KW-1133">Transmembrane helix</keyword>
<evidence type="ECO:0000313" key="2">
    <source>
        <dbReference type="EMBL" id="CAL1547989.1"/>
    </source>
</evidence>
<reference evidence="2 3" key="1">
    <citation type="submission" date="2024-04" db="EMBL/GenBank/DDBJ databases">
        <authorList>
            <consortium name="Genoscope - CEA"/>
            <person name="William W."/>
        </authorList>
    </citation>
    <scope>NUCLEOTIDE SEQUENCE [LARGE SCALE GENOMIC DNA]</scope>
</reference>
<keyword evidence="1" id="KW-0812">Transmembrane</keyword>
<feature type="transmembrane region" description="Helical" evidence="1">
    <location>
        <begin position="7"/>
        <end position="32"/>
    </location>
</feature>
<feature type="transmembrane region" description="Helical" evidence="1">
    <location>
        <begin position="269"/>
        <end position="289"/>
    </location>
</feature>
<feature type="transmembrane region" description="Helical" evidence="1">
    <location>
        <begin position="52"/>
        <end position="73"/>
    </location>
</feature>